<accession>A0ACD3AMR6</accession>
<reference evidence="1 2" key="1">
    <citation type="journal article" date="2019" name="Nat. Ecol. Evol.">
        <title>Megaphylogeny resolves global patterns of mushroom evolution.</title>
        <authorList>
            <person name="Varga T."/>
            <person name="Krizsan K."/>
            <person name="Foldi C."/>
            <person name="Dima B."/>
            <person name="Sanchez-Garcia M."/>
            <person name="Sanchez-Ramirez S."/>
            <person name="Szollosi G.J."/>
            <person name="Szarkandi J.G."/>
            <person name="Papp V."/>
            <person name="Albert L."/>
            <person name="Andreopoulos W."/>
            <person name="Angelini C."/>
            <person name="Antonin V."/>
            <person name="Barry K.W."/>
            <person name="Bougher N.L."/>
            <person name="Buchanan P."/>
            <person name="Buyck B."/>
            <person name="Bense V."/>
            <person name="Catcheside P."/>
            <person name="Chovatia M."/>
            <person name="Cooper J."/>
            <person name="Damon W."/>
            <person name="Desjardin D."/>
            <person name="Finy P."/>
            <person name="Geml J."/>
            <person name="Haridas S."/>
            <person name="Hughes K."/>
            <person name="Justo A."/>
            <person name="Karasinski D."/>
            <person name="Kautmanova I."/>
            <person name="Kiss B."/>
            <person name="Kocsube S."/>
            <person name="Kotiranta H."/>
            <person name="LaButti K.M."/>
            <person name="Lechner B.E."/>
            <person name="Liimatainen K."/>
            <person name="Lipzen A."/>
            <person name="Lukacs Z."/>
            <person name="Mihaltcheva S."/>
            <person name="Morgado L.N."/>
            <person name="Niskanen T."/>
            <person name="Noordeloos M.E."/>
            <person name="Ohm R.A."/>
            <person name="Ortiz-Santana B."/>
            <person name="Ovrebo C."/>
            <person name="Racz N."/>
            <person name="Riley R."/>
            <person name="Savchenko A."/>
            <person name="Shiryaev A."/>
            <person name="Soop K."/>
            <person name="Spirin V."/>
            <person name="Szebenyi C."/>
            <person name="Tomsovsky M."/>
            <person name="Tulloss R.E."/>
            <person name="Uehling J."/>
            <person name="Grigoriev I.V."/>
            <person name="Vagvolgyi C."/>
            <person name="Papp T."/>
            <person name="Martin F.M."/>
            <person name="Miettinen O."/>
            <person name="Hibbett D.S."/>
            <person name="Nagy L.G."/>
        </authorList>
    </citation>
    <scope>NUCLEOTIDE SEQUENCE [LARGE SCALE GENOMIC DNA]</scope>
    <source>
        <strain evidence="1 2">NL-1719</strain>
    </source>
</reference>
<organism evidence="1 2">
    <name type="scientific">Pluteus cervinus</name>
    <dbReference type="NCBI Taxonomy" id="181527"/>
    <lineage>
        <taxon>Eukaryota</taxon>
        <taxon>Fungi</taxon>
        <taxon>Dikarya</taxon>
        <taxon>Basidiomycota</taxon>
        <taxon>Agaricomycotina</taxon>
        <taxon>Agaricomycetes</taxon>
        <taxon>Agaricomycetidae</taxon>
        <taxon>Agaricales</taxon>
        <taxon>Pluteineae</taxon>
        <taxon>Pluteaceae</taxon>
        <taxon>Pluteus</taxon>
    </lineage>
</organism>
<proteinExistence type="predicted"/>
<dbReference type="EMBL" id="ML208412">
    <property type="protein sequence ID" value="TFK66202.1"/>
    <property type="molecule type" value="Genomic_DNA"/>
</dbReference>
<evidence type="ECO:0000313" key="1">
    <source>
        <dbReference type="EMBL" id="TFK66202.1"/>
    </source>
</evidence>
<dbReference type="Proteomes" id="UP000308600">
    <property type="component" value="Unassembled WGS sequence"/>
</dbReference>
<name>A0ACD3AMR6_9AGAR</name>
<gene>
    <name evidence="1" type="ORF">BDN72DRAFT_157446</name>
</gene>
<keyword evidence="2" id="KW-1185">Reference proteome</keyword>
<protein>
    <submittedName>
        <fullName evidence="1">Uncharacterized protein</fullName>
    </submittedName>
</protein>
<evidence type="ECO:0000313" key="2">
    <source>
        <dbReference type="Proteomes" id="UP000308600"/>
    </source>
</evidence>
<sequence>MTCTIRRENATASFQLHWCSHHDSLLRNLGSRRGVSICHQRKLYLPCQCEKVGESQRNVGEYLNPSLNLTTPQHPFLPPSFFSFRAACSLHDISYCRDGRSFSFRFGPLEALSLTASWCASGRTLPANPSHQPHHDVESMFWLLWFLLA</sequence>